<gene>
    <name evidence="1" type="ORF">PENVUL_c016G06328</name>
</gene>
<dbReference type="AlphaFoldDB" id="A0A1V6RZ90"/>
<keyword evidence="2" id="KW-1185">Reference proteome</keyword>
<protein>
    <submittedName>
        <fullName evidence="1">Uncharacterized protein</fullName>
    </submittedName>
</protein>
<proteinExistence type="predicted"/>
<accession>A0A1V6RZ90</accession>
<organism evidence="1 2">
    <name type="scientific">Penicillium vulpinum</name>
    <dbReference type="NCBI Taxonomy" id="29845"/>
    <lineage>
        <taxon>Eukaryota</taxon>
        <taxon>Fungi</taxon>
        <taxon>Dikarya</taxon>
        <taxon>Ascomycota</taxon>
        <taxon>Pezizomycotina</taxon>
        <taxon>Eurotiomycetes</taxon>
        <taxon>Eurotiomycetidae</taxon>
        <taxon>Eurotiales</taxon>
        <taxon>Aspergillaceae</taxon>
        <taxon>Penicillium</taxon>
    </lineage>
</organism>
<reference evidence="2" key="1">
    <citation type="journal article" date="2017" name="Nat. Microbiol.">
        <title>Global analysis of biosynthetic gene clusters reveals vast potential of secondary metabolite production in Penicillium species.</title>
        <authorList>
            <person name="Nielsen J.C."/>
            <person name="Grijseels S."/>
            <person name="Prigent S."/>
            <person name="Ji B."/>
            <person name="Dainat J."/>
            <person name="Nielsen K.F."/>
            <person name="Frisvad J.C."/>
            <person name="Workman M."/>
            <person name="Nielsen J."/>
        </authorList>
    </citation>
    <scope>NUCLEOTIDE SEQUENCE [LARGE SCALE GENOMIC DNA]</scope>
    <source>
        <strain evidence="2">IBT 29486</strain>
    </source>
</reference>
<dbReference type="EMBL" id="MDYP01000016">
    <property type="protein sequence ID" value="OQE06829.1"/>
    <property type="molecule type" value="Genomic_DNA"/>
</dbReference>
<dbReference type="Proteomes" id="UP000191518">
    <property type="component" value="Unassembled WGS sequence"/>
</dbReference>
<dbReference type="OrthoDB" id="4335330at2759"/>
<comment type="caution">
    <text evidence="1">The sequence shown here is derived from an EMBL/GenBank/DDBJ whole genome shotgun (WGS) entry which is preliminary data.</text>
</comment>
<name>A0A1V6RZ90_9EURO</name>
<evidence type="ECO:0000313" key="1">
    <source>
        <dbReference type="EMBL" id="OQE06829.1"/>
    </source>
</evidence>
<sequence>MSTSYLVADYQKERSDLLSFLKEQSRLIRQQPTSDSIQEAKVNLRDYANEYLERLADAAIAMASEATDHVYVTAKPANFYSVLVPDITSLLQIRMPQLAARLGLNPKCDMCVHFIIEGIMADPVF</sequence>
<evidence type="ECO:0000313" key="2">
    <source>
        <dbReference type="Proteomes" id="UP000191518"/>
    </source>
</evidence>